<dbReference type="GO" id="GO:0051321">
    <property type="term" value="P:meiotic cell cycle"/>
    <property type="evidence" value="ECO:0007669"/>
    <property type="project" value="UniProtKB-UniRule"/>
</dbReference>
<feature type="region of interest" description="Disordered" evidence="7">
    <location>
        <begin position="161"/>
        <end position="181"/>
    </location>
</feature>
<protein>
    <recommendedName>
        <fullName evidence="2 6">Nitrogen permease regulator 3</fullName>
    </recommendedName>
    <alternativeName>
        <fullName evidence="5 6">Required for meiotic nuclear division protein 11</fullName>
    </alternativeName>
</protein>
<feature type="region of interest" description="Disordered" evidence="7">
    <location>
        <begin position="727"/>
        <end position="753"/>
    </location>
</feature>
<keyword evidence="3 6" id="KW-0469">Meiosis</keyword>
<feature type="compositionally biased region" description="Basic and acidic residues" evidence="7">
    <location>
        <begin position="75"/>
        <end position="90"/>
    </location>
</feature>
<dbReference type="eggNOG" id="KOG3830">
    <property type="taxonomic scope" value="Eukaryota"/>
</dbReference>
<dbReference type="GO" id="GO:0038202">
    <property type="term" value="P:TORC1 signaling"/>
    <property type="evidence" value="ECO:0007669"/>
    <property type="project" value="TreeGrafter"/>
</dbReference>
<comment type="function">
    <text evidence="4 6">Mediates inactivation of the TORC1 complex in response to amino acid starvation. Required for meiotic nuclear division.</text>
</comment>
<evidence type="ECO:0000259" key="8">
    <source>
        <dbReference type="Pfam" id="PF24064"/>
    </source>
</evidence>
<evidence type="ECO:0000313" key="9">
    <source>
        <dbReference type="EMBL" id="ETN45321.1"/>
    </source>
</evidence>
<dbReference type="VEuPathDB" id="FungiDB:HMPREF1541_09152"/>
<dbReference type="AlphaFoldDB" id="W2S9C1"/>
<organism evidence="9 10">
    <name type="scientific">Cyphellophora europaea (strain CBS 101466)</name>
    <name type="common">Phialophora europaea</name>
    <dbReference type="NCBI Taxonomy" id="1220924"/>
    <lineage>
        <taxon>Eukaryota</taxon>
        <taxon>Fungi</taxon>
        <taxon>Dikarya</taxon>
        <taxon>Ascomycota</taxon>
        <taxon>Pezizomycotina</taxon>
        <taxon>Eurotiomycetes</taxon>
        <taxon>Chaetothyriomycetidae</taxon>
        <taxon>Chaetothyriales</taxon>
        <taxon>Cyphellophoraceae</taxon>
        <taxon>Cyphellophora</taxon>
    </lineage>
</organism>
<evidence type="ECO:0000256" key="3">
    <source>
        <dbReference type="ARBA" id="ARBA00023254"/>
    </source>
</evidence>
<feature type="region of interest" description="Disordered" evidence="7">
    <location>
        <begin position="553"/>
        <end position="624"/>
    </location>
</feature>
<evidence type="ECO:0000256" key="5">
    <source>
        <dbReference type="ARBA" id="ARBA00030028"/>
    </source>
</evidence>
<name>W2S9C1_CYPE1</name>
<evidence type="ECO:0000313" key="10">
    <source>
        <dbReference type="Proteomes" id="UP000030752"/>
    </source>
</evidence>
<dbReference type="InParanoid" id="W2S9C1"/>
<evidence type="ECO:0000256" key="2">
    <source>
        <dbReference type="ARBA" id="ARBA00017880"/>
    </source>
</evidence>
<feature type="compositionally biased region" description="Acidic residues" evidence="7">
    <location>
        <begin position="58"/>
        <end position="68"/>
    </location>
</feature>
<evidence type="ECO:0000256" key="7">
    <source>
        <dbReference type="SAM" id="MobiDB-lite"/>
    </source>
</evidence>
<dbReference type="HOGENOM" id="CLU_014314_1_0_1"/>
<reference evidence="9 10" key="1">
    <citation type="submission" date="2013-03" db="EMBL/GenBank/DDBJ databases">
        <title>The Genome Sequence of Phialophora europaea CBS 101466.</title>
        <authorList>
            <consortium name="The Broad Institute Genomics Platform"/>
            <person name="Cuomo C."/>
            <person name="de Hoog S."/>
            <person name="Gorbushina A."/>
            <person name="Walker B."/>
            <person name="Young S.K."/>
            <person name="Zeng Q."/>
            <person name="Gargeya S."/>
            <person name="Fitzgerald M."/>
            <person name="Haas B."/>
            <person name="Abouelleil A."/>
            <person name="Allen A.W."/>
            <person name="Alvarado L."/>
            <person name="Arachchi H.M."/>
            <person name="Berlin A.M."/>
            <person name="Chapman S.B."/>
            <person name="Gainer-Dewar J."/>
            <person name="Goldberg J."/>
            <person name="Griggs A."/>
            <person name="Gujja S."/>
            <person name="Hansen M."/>
            <person name="Howarth C."/>
            <person name="Imamovic A."/>
            <person name="Ireland A."/>
            <person name="Larimer J."/>
            <person name="McCowan C."/>
            <person name="Murphy C."/>
            <person name="Pearson M."/>
            <person name="Poon T.W."/>
            <person name="Priest M."/>
            <person name="Roberts A."/>
            <person name="Saif S."/>
            <person name="Shea T."/>
            <person name="Sisk P."/>
            <person name="Sykes S."/>
            <person name="Wortman J."/>
            <person name="Nusbaum C."/>
            <person name="Birren B."/>
        </authorList>
    </citation>
    <scope>NUCLEOTIDE SEQUENCE [LARGE SCALE GENOMIC DNA]</scope>
    <source>
        <strain evidence="9 10">CBS 101466</strain>
    </source>
</reference>
<comment type="subcellular location">
    <subcellularLocation>
        <location evidence="6">Vacuole membrane</location>
        <topology evidence="6">Peripheral membrane protein</topology>
    </subcellularLocation>
</comment>
<dbReference type="RefSeq" id="XP_008712049.1">
    <property type="nucleotide sequence ID" value="XM_008713827.1"/>
</dbReference>
<dbReference type="GO" id="GO:0010508">
    <property type="term" value="P:positive regulation of autophagy"/>
    <property type="evidence" value="ECO:0007669"/>
    <property type="project" value="TreeGrafter"/>
</dbReference>
<accession>W2S9C1</accession>
<dbReference type="STRING" id="1220924.W2S9C1"/>
<feature type="compositionally biased region" description="Basic residues" evidence="7">
    <location>
        <begin position="164"/>
        <end position="173"/>
    </location>
</feature>
<dbReference type="GeneID" id="19976491"/>
<dbReference type="InterPro" id="IPR005365">
    <property type="entry name" value="Npr3"/>
</dbReference>
<evidence type="ECO:0000256" key="1">
    <source>
        <dbReference type="ARBA" id="ARBA00010546"/>
    </source>
</evidence>
<dbReference type="PANTHER" id="PTHR13153:SF5">
    <property type="entry name" value="GATOR COMPLEX PROTEIN NPRL3"/>
    <property type="match status" value="1"/>
</dbReference>
<dbReference type="EMBL" id="KB822712">
    <property type="protein sequence ID" value="ETN45321.1"/>
    <property type="molecule type" value="Genomic_DNA"/>
</dbReference>
<feature type="compositionally biased region" description="Gly residues" evidence="7">
    <location>
        <begin position="727"/>
        <end position="738"/>
    </location>
</feature>
<dbReference type="FunCoup" id="W2S9C1">
    <property type="interactions" value="92"/>
</dbReference>
<dbReference type="Pfam" id="PF24064">
    <property type="entry name" value="HTH_NPRL3"/>
    <property type="match status" value="1"/>
</dbReference>
<feature type="compositionally biased region" description="Low complexity" evidence="7">
    <location>
        <begin position="555"/>
        <end position="603"/>
    </location>
</feature>
<keyword evidence="10" id="KW-1185">Reference proteome</keyword>
<dbReference type="OrthoDB" id="18648at2759"/>
<dbReference type="GO" id="GO:0005774">
    <property type="term" value="C:vacuolar membrane"/>
    <property type="evidence" value="ECO:0007669"/>
    <property type="project" value="UniProtKB-SubCell"/>
</dbReference>
<dbReference type="Proteomes" id="UP000030752">
    <property type="component" value="Unassembled WGS sequence"/>
</dbReference>
<evidence type="ECO:0000256" key="4">
    <source>
        <dbReference type="ARBA" id="ARBA00025376"/>
    </source>
</evidence>
<dbReference type="PANTHER" id="PTHR13153">
    <property type="entry name" value="CGTHBA PROTEIN -14 GENE PROTEIN"/>
    <property type="match status" value="1"/>
</dbReference>
<sequence length="753" mass="82660">MAGAPNPGLLGVLLVAQTRSGTGAQVLFHYPPDPLADDEGQLPDTEQAAVDESSSSDSDSESSSDDNVFDVTPLKLREGPRHAQDDRSPVTEDDEDEQNNKLSKLRSSENWEPSWEPLLGIGEEGLVSLLAPGRAWHKRKFELGINDLVFVGRPVYAHESGSWQKRRRKKSKKPLPDEQNDTIDSALEMDASEQDANAEKNSKSALTMFHVVFVMNPSPLEHATRVRDMYDNVARKLSKVLKSEQTRNDYVCAEADLIQNIKSSHFTKRSPTATLYSDLLKQSTLATALASTYRAISKSRIAAITLSSDISISLQIPPLTSTPYLPSLTEPPIQPGLWLTTANEPTSSSDLETANTTSALQLAKSFTLLLREPPHKILKDIQSTGGALPQQLVDFITTLRPNKSFHKISQATHLPLADIQLLSRHLIYWRRAIAIPPLHHRDTYIVSPNADMASLPAASAAFSSSFPMLPSLPRLLSLLSAGPPTPFGTLIPSSDHKEEYYRVLAWLLCGGWVTQLRTFGFVIVSPAVKAAVRQQEHNEKLSSTQRNLERLDLHSPNSQNQPQYQPSSTAASSLSSTTTTPSHPRRPNLPSRPSSDHTSTTTTSRHHPHQSTHNPTHASLIPSPLRATPLESSWLSYIHASLLQQQQHLSSSDDNAADGDLHLSDDADKADVHRAWPILLKYLNGKEALEGMAVREGLKRKQVWEVLGRVGVKWGWEVGGLDEGIEVGGEGMGGGKGKGQGERSGVVMSVRHW</sequence>
<comment type="similarity">
    <text evidence="1 6">Belongs to the NPR3 family.</text>
</comment>
<dbReference type="Pfam" id="PF03666">
    <property type="entry name" value="NPR3"/>
    <property type="match status" value="1"/>
</dbReference>
<evidence type="ECO:0000256" key="6">
    <source>
        <dbReference type="RuleBase" id="RU368069"/>
    </source>
</evidence>
<proteinExistence type="inferred from homology"/>
<dbReference type="GO" id="GO:1904262">
    <property type="term" value="P:negative regulation of TORC1 signaling"/>
    <property type="evidence" value="ECO:0007669"/>
    <property type="project" value="TreeGrafter"/>
</dbReference>
<dbReference type="GO" id="GO:1990130">
    <property type="term" value="C:GATOR1 complex"/>
    <property type="evidence" value="ECO:0007669"/>
    <property type="project" value="TreeGrafter"/>
</dbReference>
<dbReference type="GO" id="GO:0034198">
    <property type="term" value="P:cellular response to amino acid starvation"/>
    <property type="evidence" value="ECO:0007669"/>
    <property type="project" value="TreeGrafter"/>
</dbReference>
<gene>
    <name evidence="9" type="ORF">HMPREF1541_09152</name>
</gene>
<keyword evidence="6" id="KW-0732">Signal</keyword>
<dbReference type="InterPro" id="IPR056603">
    <property type="entry name" value="HTH_NPRL3"/>
</dbReference>
<feature type="region of interest" description="Disordered" evidence="7">
    <location>
        <begin position="25"/>
        <end position="109"/>
    </location>
</feature>
<feature type="domain" description="GATOR1 complex protein NPRL3 C-terminal HTH" evidence="8">
    <location>
        <begin position="669"/>
        <end position="709"/>
    </location>
</feature>